<dbReference type="Proteomes" id="UP000231960">
    <property type="component" value="Unassembled WGS sequence"/>
</dbReference>
<dbReference type="AlphaFoldDB" id="A0A2M9R3S4"/>
<feature type="domain" description="Outer membrane protein beta-barrel" evidence="2">
    <location>
        <begin position="65"/>
        <end position="254"/>
    </location>
</feature>
<evidence type="ECO:0000256" key="1">
    <source>
        <dbReference type="SAM" id="Phobius"/>
    </source>
</evidence>
<sequence length="276" mass="32639">MFENKLTPSTAIFFLICSNEEKTVFLSKDNSGFECYLCYCLKRKNRQMKKIGFILFILLTVNIGFAQSDEDENKEERTVLVDDPFYREDHFYVGVSHSILQDKPKGFVQRSFSPNIVFGFLRDIPVNEQRNWAIAPGVGLSYQSIRSNFATLSHENNDYEIVEDYDKNRLSAWYIDIPLEFRWRTSTMYSHKFWRIYLGVKYSYLVYNQSNYKGYYGNIEIKNNPDLNKSLFGVYISGGFNTWNAYVYYGFSPVYKENNHAQRLRYLNVGLMFYIL</sequence>
<evidence type="ECO:0000313" key="3">
    <source>
        <dbReference type="EMBL" id="PJR03516.1"/>
    </source>
</evidence>
<gene>
    <name evidence="3" type="ORF">CDL10_02545</name>
</gene>
<protein>
    <recommendedName>
        <fullName evidence="2">Outer membrane protein beta-barrel domain-containing protein</fullName>
    </recommendedName>
</protein>
<keyword evidence="1" id="KW-1133">Transmembrane helix</keyword>
<dbReference type="Pfam" id="PF13568">
    <property type="entry name" value="OMP_b-brl_2"/>
    <property type="match status" value="1"/>
</dbReference>
<keyword evidence="4" id="KW-1185">Reference proteome</keyword>
<evidence type="ECO:0000313" key="4">
    <source>
        <dbReference type="Proteomes" id="UP000231960"/>
    </source>
</evidence>
<name>A0A2M9R3S4_9FLAO</name>
<keyword evidence="1" id="KW-0472">Membrane</keyword>
<proteinExistence type="predicted"/>
<reference evidence="3 4" key="1">
    <citation type="submission" date="2017-06" db="EMBL/GenBank/DDBJ databases">
        <title>Description of Avrilella dinanensis gen. nov. sp. nov.</title>
        <authorList>
            <person name="Leyer C."/>
            <person name="Sassi M."/>
            <person name="Minet J."/>
            <person name="Kayal S."/>
            <person name="Cattoir V."/>
        </authorList>
    </citation>
    <scope>NUCLEOTIDE SEQUENCE [LARGE SCALE GENOMIC DNA]</scope>
    <source>
        <strain evidence="3 4">UR159</strain>
    </source>
</reference>
<dbReference type="InterPro" id="IPR025665">
    <property type="entry name" value="Beta-barrel_OMP_2"/>
</dbReference>
<organism evidence="3 4">
    <name type="scientific">Avrilella dinanensis</name>
    <dbReference type="NCBI Taxonomy" id="2008672"/>
    <lineage>
        <taxon>Bacteria</taxon>
        <taxon>Pseudomonadati</taxon>
        <taxon>Bacteroidota</taxon>
        <taxon>Flavobacteriia</taxon>
        <taxon>Flavobacteriales</taxon>
        <taxon>Flavobacteriaceae</taxon>
        <taxon>Avrilella</taxon>
    </lineage>
</organism>
<comment type="caution">
    <text evidence="3">The sequence shown here is derived from an EMBL/GenBank/DDBJ whole genome shotgun (WGS) entry which is preliminary data.</text>
</comment>
<dbReference type="EMBL" id="NIPO01000001">
    <property type="protein sequence ID" value="PJR03516.1"/>
    <property type="molecule type" value="Genomic_DNA"/>
</dbReference>
<evidence type="ECO:0000259" key="2">
    <source>
        <dbReference type="Pfam" id="PF13568"/>
    </source>
</evidence>
<keyword evidence="1" id="KW-0812">Transmembrane</keyword>
<feature type="transmembrane region" description="Helical" evidence="1">
    <location>
        <begin position="51"/>
        <end position="68"/>
    </location>
</feature>
<accession>A0A2M9R3S4</accession>